<dbReference type="GO" id="GO:0016787">
    <property type="term" value="F:hydrolase activity"/>
    <property type="evidence" value="ECO:0007669"/>
    <property type="project" value="UniProtKB-KW"/>
</dbReference>
<evidence type="ECO:0000259" key="2">
    <source>
        <dbReference type="Pfam" id="PF13229"/>
    </source>
</evidence>
<dbReference type="EMBL" id="JAVAMP010000001">
    <property type="protein sequence ID" value="MDP5273561.1"/>
    <property type="molecule type" value="Genomic_DNA"/>
</dbReference>
<feature type="domain" description="Right handed beta helix" evidence="2">
    <location>
        <begin position="130"/>
        <end position="246"/>
    </location>
</feature>
<dbReference type="SUPFAM" id="SSF51126">
    <property type="entry name" value="Pectin lyase-like"/>
    <property type="match status" value="2"/>
</dbReference>
<evidence type="ECO:0000313" key="3">
    <source>
        <dbReference type="EMBL" id="MDP5273561.1"/>
    </source>
</evidence>
<dbReference type="InterPro" id="IPR012334">
    <property type="entry name" value="Pectin_lyas_fold"/>
</dbReference>
<name>A0ABT9IW24_9BACL</name>
<dbReference type="InterPro" id="IPR011050">
    <property type="entry name" value="Pectin_lyase_fold/virulence"/>
</dbReference>
<proteinExistence type="predicted"/>
<dbReference type="Proteomes" id="UP001231941">
    <property type="component" value="Unassembled WGS sequence"/>
</dbReference>
<dbReference type="Gene3D" id="2.160.20.10">
    <property type="entry name" value="Single-stranded right-handed beta-helix, Pectin lyase-like"/>
    <property type="match status" value="2"/>
</dbReference>
<reference evidence="3 4" key="1">
    <citation type="submission" date="2023-08" db="EMBL/GenBank/DDBJ databases">
        <authorList>
            <person name="Park J.-S."/>
        </authorList>
    </citation>
    <scope>NUCLEOTIDE SEQUENCE [LARGE SCALE GENOMIC DNA]</scope>
    <source>
        <strain evidence="3 4">2205SS18-9</strain>
    </source>
</reference>
<dbReference type="InterPro" id="IPR039448">
    <property type="entry name" value="Beta_helix"/>
</dbReference>
<dbReference type="InterPro" id="IPR006626">
    <property type="entry name" value="PbH1"/>
</dbReference>
<dbReference type="InterPro" id="IPR024535">
    <property type="entry name" value="RHGA/B-epi-like_pectate_lyase"/>
</dbReference>
<evidence type="ECO:0000313" key="4">
    <source>
        <dbReference type="Proteomes" id="UP001231941"/>
    </source>
</evidence>
<keyword evidence="4" id="KW-1185">Reference proteome</keyword>
<accession>A0ABT9IW24</accession>
<protein>
    <submittedName>
        <fullName evidence="3">Glycosyl hydrolase family 28-related protein</fullName>
    </submittedName>
</protein>
<feature type="domain" description="Rhamnogalacturonase A/B/Epimerase-like pectate lyase" evidence="1">
    <location>
        <begin position="41"/>
        <end position="108"/>
    </location>
</feature>
<feature type="domain" description="Rhamnogalacturonase A/B/Epimerase-like pectate lyase" evidence="1">
    <location>
        <begin position="537"/>
        <end position="601"/>
    </location>
</feature>
<organism evidence="3 4">
    <name type="scientific">Chengkuizengella axinellae</name>
    <dbReference type="NCBI Taxonomy" id="3064388"/>
    <lineage>
        <taxon>Bacteria</taxon>
        <taxon>Bacillati</taxon>
        <taxon>Bacillota</taxon>
        <taxon>Bacilli</taxon>
        <taxon>Bacillales</taxon>
        <taxon>Paenibacillaceae</taxon>
        <taxon>Chengkuizengella</taxon>
    </lineage>
</organism>
<comment type="caution">
    <text evidence="3">The sequence shown here is derived from an EMBL/GenBank/DDBJ whole genome shotgun (WGS) entry which is preliminary data.</text>
</comment>
<evidence type="ECO:0000259" key="1">
    <source>
        <dbReference type="Pfam" id="PF12708"/>
    </source>
</evidence>
<dbReference type="SMART" id="SM00710">
    <property type="entry name" value="PbH1"/>
    <property type="match status" value="7"/>
</dbReference>
<sequence length="1222" mass="135331">MSTNKTEHLKLHNWEGTDKVSRQEFNENFSMIDQAVSEKAVNVKWFGALGDGSSDDTDALQNAVNFTLERGGNLYIPNGEFILTSQLNIIGALNITGNGINQTILKWGGSDDGVSNLINIVSPDGRIDDFKIVDLTVSGAPRHGFFLYDTHAWTFHNVKSERNGGDGFRSEYCWKGSYYSCQAYRNGENGFQSTNEGQTVEFISCWALSNTLAGIKPAQKSIIAGGTVENNGLAGLHITNSSVSVNGVYFEAEYSPPNENSYTYQVLIENTFSVSISGSNCLEKMDIGLGIFNSQDVFINGCGAKNRAEVYAWDDREQTGIWVGNRTGDNVGQPCENIVFAGCTPVPMLIEDYNSVIIVGDAVEDILGGEGFFNTEGEITGLASGIDGLSGTPDLELVDTIPYKMRGSRAQKVKVLAKYDGFYKYVNVKPNTSYTIAFWYYSEDAKVYIENAEGNRLGGSDLYPRTIRPFWRHYVFNFTTGENVENYYIRVRSRNETGTFYIADMILTEGAFRSTNFPINDVKVSSNNTKKEESSGVNVKDFGAKGNGVTDDTQAIQDAIDHAIGIKSTVFIPSGEYIITSQINIIQGVNITGSSIKHTILRWGGIEDGISDLLHIENPNGKINDFKLSHFTVEYAPRYGVYCYQTHAWIVECVRSRNNGSDGFFSEECWKGTFYSCQANYNSGNGFHGSLVNGQTVEYISCWAFQNVLAGIKPANRCVITGGTVEANGLADIHITQSYVDISGVYFEGATDQPDTATGPNTYHLLIENTHSIHVSASNCFGRVDIGTKVINSKGIVFNACGGGDESAGGKENTYAWDRTYQTGLWIDKDCENVVLNGCSSVPTIIEDFTNVIVASNEVTDLLNGSGFFNEEGDTLGLAKGLEPENGGGIMSLIETMPYRIRGQYVQQITAEESYQGFIKRFDVKPNTTYSIAFWYFSDDVQVYLDDPIQQRITDSDLYPRDNWRYYVFQFTVPETVIQDFVTFRTRDIGTFAIADLIIVEGAYDMTSFPLGNVTSLNEEEVIEDKTIKYLSNVDLLNGLGVFSQYNDSGIVSELEPRAGDPLLAGTPELIKSDEAVGEYLQRINSDGSYYHGLYIRYNFQPNTAYTFAIIVRGTTSFTIENSEGISMGKEVLTEEFLIFNYNFTTSDTPGDKLDFYNSREVGYYEIAGFKLVEGTYTLDDYDEVFHSDEIPKVSGVWESPIGTRYNITIDNTGNFVSTLLE</sequence>
<keyword evidence="3" id="KW-0378">Hydrolase</keyword>
<gene>
    <name evidence="3" type="ORF">Q5Y73_05550</name>
</gene>
<dbReference type="Pfam" id="PF13229">
    <property type="entry name" value="Beta_helix"/>
    <property type="match status" value="1"/>
</dbReference>
<dbReference type="InterPro" id="IPR051801">
    <property type="entry name" value="GH28_Enzymes"/>
</dbReference>
<dbReference type="RefSeq" id="WP_305990822.1">
    <property type="nucleotide sequence ID" value="NZ_JAVAMP010000001.1"/>
</dbReference>
<dbReference type="Pfam" id="PF12708">
    <property type="entry name" value="Pect-lyase_RHGA_epim"/>
    <property type="match status" value="2"/>
</dbReference>
<dbReference type="Gene3D" id="2.60.120.260">
    <property type="entry name" value="Galactose-binding domain-like"/>
    <property type="match status" value="2"/>
</dbReference>
<dbReference type="PANTHER" id="PTHR31339">
    <property type="entry name" value="PECTIN LYASE-RELATED"/>
    <property type="match status" value="1"/>
</dbReference>